<keyword evidence="7 8" id="KW-0472">Membrane</keyword>
<keyword evidence="2" id="KW-0813">Transport</keyword>
<evidence type="ECO:0000256" key="3">
    <source>
        <dbReference type="ARBA" id="ARBA00022475"/>
    </source>
</evidence>
<feature type="transmembrane region" description="Helical" evidence="8">
    <location>
        <begin position="273"/>
        <end position="293"/>
    </location>
</feature>
<evidence type="ECO:0000256" key="8">
    <source>
        <dbReference type="SAM" id="Phobius"/>
    </source>
</evidence>
<gene>
    <name evidence="9" type="ORF">YBN1229_v1_3417</name>
</gene>
<comment type="subcellular location">
    <subcellularLocation>
        <location evidence="1">Cell membrane</location>
        <topology evidence="1">Multi-pass membrane protein</topology>
    </subcellularLocation>
</comment>
<dbReference type="PANTHER" id="PTHR32196">
    <property type="entry name" value="ABC TRANSPORTER PERMEASE PROTEIN YPHD-RELATED-RELATED"/>
    <property type="match status" value="1"/>
</dbReference>
<dbReference type="PANTHER" id="PTHR32196:SF21">
    <property type="entry name" value="ABC TRANSPORTER PERMEASE PROTEIN YPHD-RELATED"/>
    <property type="match status" value="1"/>
</dbReference>
<keyword evidence="6 8" id="KW-1133">Transmembrane helix</keyword>
<dbReference type="KEGG" id="fil:BN1229_v1_2498"/>
<dbReference type="Pfam" id="PF02653">
    <property type="entry name" value="BPD_transp_2"/>
    <property type="match status" value="1"/>
</dbReference>
<dbReference type="CDD" id="cd06579">
    <property type="entry name" value="TM_PBP1_transp_AraH_like"/>
    <property type="match status" value="1"/>
</dbReference>
<dbReference type="InterPro" id="IPR001851">
    <property type="entry name" value="ABC_transp_permease"/>
</dbReference>
<dbReference type="KEGG" id="fiy:BN1229_v1_3417"/>
<feature type="transmembrane region" description="Helical" evidence="8">
    <location>
        <begin position="117"/>
        <end position="137"/>
    </location>
</feature>
<keyword evidence="3" id="KW-1003">Cell membrane</keyword>
<dbReference type="Proteomes" id="UP000033187">
    <property type="component" value="Chromosome 1"/>
</dbReference>
<dbReference type="OrthoDB" id="7284468at2"/>
<evidence type="ECO:0000256" key="1">
    <source>
        <dbReference type="ARBA" id="ARBA00004651"/>
    </source>
</evidence>
<feature type="transmembrane region" description="Helical" evidence="8">
    <location>
        <begin position="247"/>
        <end position="266"/>
    </location>
</feature>
<name>A0A0D6JJ27_9HYPH</name>
<evidence type="ECO:0000313" key="10">
    <source>
        <dbReference type="Proteomes" id="UP000033187"/>
    </source>
</evidence>
<evidence type="ECO:0000256" key="4">
    <source>
        <dbReference type="ARBA" id="ARBA00022519"/>
    </source>
</evidence>
<dbReference type="GO" id="GO:0005886">
    <property type="term" value="C:plasma membrane"/>
    <property type="evidence" value="ECO:0007669"/>
    <property type="project" value="UniProtKB-SubCell"/>
</dbReference>
<dbReference type="RefSeq" id="WP_052744000.1">
    <property type="nucleotide sequence ID" value="NZ_LN829119.1"/>
</dbReference>
<proteinExistence type="predicted"/>
<reference evidence="10" key="1">
    <citation type="submission" date="2015-02" db="EMBL/GenBank/DDBJ databases">
        <authorList>
            <person name="Chooi Y.-H."/>
        </authorList>
    </citation>
    <scope>NUCLEOTIDE SEQUENCE [LARGE SCALE GENOMIC DNA]</scope>
    <source>
        <strain evidence="10">strain Y</strain>
    </source>
</reference>
<sequence length="330" mass="33577">MIAMNSMWYSVAGRFSQELVVAGLAVALALVFAAAIPGFATWGNAMALLRSIAIIGVLALGMSVVIIGGGIDLSQIAVALVSAGVAAIMINGGFPVSIALLVGLFAAIGMGLANGWFVAYLGIPSLFATLASALLFMGAARSTLMPSTIINLPPGDGAFLVLGTNWAGVPVPALIFAVSAVVMHLFLAHLVVGRFVYAVGDNPATARLSGLPVRRLRMMTFVMAAVIGYLGGLVMVASTAMVDLGTAKSTFIFDVVLVAVAGGVSLSGARGGVASVLAGTAFVGVLLNGMSILDVNSQVQTVIKGSLLLAAIVLDSQLRPHDEEAERHSI</sequence>
<feature type="transmembrane region" description="Helical" evidence="8">
    <location>
        <begin position="78"/>
        <end position="111"/>
    </location>
</feature>
<keyword evidence="10" id="KW-1185">Reference proteome</keyword>
<feature type="transmembrane region" description="Helical" evidence="8">
    <location>
        <begin position="51"/>
        <end position="71"/>
    </location>
</feature>
<dbReference type="GO" id="GO:0022857">
    <property type="term" value="F:transmembrane transporter activity"/>
    <property type="evidence" value="ECO:0007669"/>
    <property type="project" value="InterPro"/>
</dbReference>
<keyword evidence="5 8" id="KW-0812">Transmembrane</keyword>
<dbReference type="AlphaFoldDB" id="A0A0D6JJ27"/>
<organism evidence="9 10">
    <name type="scientific">Candidatus Filomicrobium marinum</name>
    <dbReference type="NCBI Taxonomy" id="1608628"/>
    <lineage>
        <taxon>Bacteria</taxon>
        <taxon>Pseudomonadati</taxon>
        <taxon>Pseudomonadota</taxon>
        <taxon>Alphaproteobacteria</taxon>
        <taxon>Hyphomicrobiales</taxon>
        <taxon>Hyphomicrobiaceae</taxon>
        <taxon>Filomicrobium</taxon>
    </lineage>
</organism>
<keyword evidence="4" id="KW-0997">Cell inner membrane</keyword>
<evidence type="ECO:0000256" key="7">
    <source>
        <dbReference type="ARBA" id="ARBA00023136"/>
    </source>
</evidence>
<protein>
    <submittedName>
        <fullName evidence="9">Inner-membrane translocator</fullName>
    </submittedName>
</protein>
<dbReference type="EMBL" id="LN829119">
    <property type="protein sequence ID" value="CPR21984.1"/>
    <property type="molecule type" value="Genomic_DNA"/>
</dbReference>
<accession>A0A0D6JJ27</accession>
<evidence type="ECO:0000256" key="2">
    <source>
        <dbReference type="ARBA" id="ARBA00022448"/>
    </source>
</evidence>
<feature type="transmembrane region" description="Helical" evidence="8">
    <location>
        <begin position="173"/>
        <end position="197"/>
    </location>
</feature>
<evidence type="ECO:0000313" key="9">
    <source>
        <dbReference type="EMBL" id="CPR21984.1"/>
    </source>
</evidence>
<feature type="transmembrane region" description="Helical" evidence="8">
    <location>
        <begin position="218"/>
        <end position="241"/>
    </location>
</feature>
<evidence type="ECO:0000256" key="5">
    <source>
        <dbReference type="ARBA" id="ARBA00022692"/>
    </source>
</evidence>
<evidence type="ECO:0000256" key="6">
    <source>
        <dbReference type="ARBA" id="ARBA00022989"/>
    </source>
</evidence>